<name>A0ABS8AMJ8_9BACT</name>
<dbReference type="EMBL" id="JAJADR010000001">
    <property type="protein sequence ID" value="MCB2407445.1"/>
    <property type="molecule type" value="Genomic_DNA"/>
</dbReference>
<reference evidence="2" key="1">
    <citation type="submission" date="2021-10" db="EMBL/GenBank/DDBJ databases">
        <authorList>
            <person name="Dean J.D."/>
            <person name="Kim M.K."/>
            <person name="Newey C.N."/>
            <person name="Stoker T.S."/>
            <person name="Thompson D.W."/>
            <person name="Grose J.H."/>
        </authorList>
    </citation>
    <scope>NUCLEOTIDE SEQUENCE</scope>
    <source>
        <strain evidence="2">BT178</strain>
    </source>
</reference>
<dbReference type="Gene3D" id="1.20.141.10">
    <property type="entry name" value="Chitosanase, subunit A, domain 1"/>
    <property type="match status" value="1"/>
</dbReference>
<dbReference type="InterPro" id="IPR008565">
    <property type="entry name" value="TtsA-like_GH18_dom"/>
</dbReference>
<organism evidence="2 3">
    <name type="scientific">Hymenobacter lucidus</name>
    <dbReference type="NCBI Taxonomy" id="2880930"/>
    <lineage>
        <taxon>Bacteria</taxon>
        <taxon>Pseudomonadati</taxon>
        <taxon>Bacteroidota</taxon>
        <taxon>Cytophagia</taxon>
        <taxon>Cytophagales</taxon>
        <taxon>Hymenobacteraceae</taxon>
        <taxon>Hymenobacter</taxon>
    </lineage>
</organism>
<sequence length="217" mass="24145">MADFAKYFPLLVENEGGYVFDPHDQGGETWRGVARNYHPHWTGWTIVDKYKAKSDWPTDCGLYPRNELATNILKKDPQLAAEVQSFYLPEYWNCLDLSGVNNQSIASQLCDIGVNSGTGRVGHMAQYVLATFFGWHGVIDGAIGPATLAAINAAPAKAYYDALVALRRDFYLYRAGLPIAPPGVVSFLESVNVKPNKDEQRYLHSWLSRISAIPYVA</sequence>
<dbReference type="Proteomes" id="UP001165296">
    <property type="component" value="Unassembled WGS sequence"/>
</dbReference>
<evidence type="ECO:0000313" key="3">
    <source>
        <dbReference type="Proteomes" id="UP001165296"/>
    </source>
</evidence>
<gene>
    <name evidence="2" type="ORF">LGH74_05615</name>
</gene>
<dbReference type="InterPro" id="IPR023346">
    <property type="entry name" value="Lysozyme-like_dom_sf"/>
</dbReference>
<evidence type="ECO:0000313" key="2">
    <source>
        <dbReference type="EMBL" id="MCB2407445.1"/>
    </source>
</evidence>
<evidence type="ECO:0000259" key="1">
    <source>
        <dbReference type="Pfam" id="PF05838"/>
    </source>
</evidence>
<dbReference type="RefSeq" id="WP_226173235.1">
    <property type="nucleotide sequence ID" value="NZ_JAJADR010000001.1"/>
</dbReference>
<feature type="domain" description="TtsA-like Glycoside hydrolase family 108" evidence="1">
    <location>
        <begin position="11"/>
        <end position="117"/>
    </location>
</feature>
<comment type="caution">
    <text evidence="2">The sequence shown here is derived from an EMBL/GenBank/DDBJ whole genome shotgun (WGS) entry which is preliminary data.</text>
</comment>
<accession>A0ABS8AMJ8</accession>
<protein>
    <recommendedName>
        <fullName evidence="1">TtsA-like Glycoside hydrolase family 108 domain-containing protein</fullName>
    </recommendedName>
</protein>
<proteinExistence type="predicted"/>
<dbReference type="SUPFAM" id="SSF53955">
    <property type="entry name" value="Lysozyme-like"/>
    <property type="match status" value="1"/>
</dbReference>
<dbReference type="Pfam" id="PF05838">
    <property type="entry name" value="Glyco_hydro_108"/>
    <property type="match status" value="1"/>
</dbReference>
<keyword evidence="3" id="KW-1185">Reference proteome</keyword>